<feature type="transmembrane region" description="Helical" evidence="1">
    <location>
        <begin position="68"/>
        <end position="90"/>
    </location>
</feature>
<keyword evidence="1" id="KW-0812">Transmembrane</keyword>
<keyword evidence="1" id="KW-0472">Membrane</keyword>
<accession>A0AAD8QF25</accession>
<name>A0AAD8QF25_LOLMU</name>
<evidence type="ECO:0000256" key="1">
    <source>
        <dbReference type="SAM" id="Phobius"/>
    </source>
</evidence>
<gene>
    <name evidence="2" type="ORF">QYE76_008051</name>
</gene>
<proteinExistence type="predicted"/>
<dbReference type="AlphaFoldDB" id="A0AAD8QF25"/>
<protein>
    <submittedName>
        <fullName evidence="2">Uncharacterized protein</fullName>
    </submittedName>
</protein>
<dbReference type="Proteomes" id="UP001231189">
    <property type="component" value="Unassembled WGS sequence"/>
</dbReference>
<keyword evidence="3" id="KW-1185">Reference proteome</keyword>
<evidence type="ECO:0000313" key="2">
    <source>
        <dbReference type="EMBL" id="KAK1600924.1"/>
    </source>
</evidence>
<keyword evidence="1" id="KW-1133">Transmembrane helix</keyword>
<comment type="caution">
    <text evidence="2">The sequence shown here is derived from an EMBL/GenBank/DDBJ whole genome shotgun (WGS) entry which is preliminary data.</text>
</comment>
<dbReference type="EMBL" id="JAUUTY010000536">
    <property type="protein sequence ID" value="KAK1600924.1"/>
    <property type="molecule type" value="Genomic_DNA"/>
</dbReference>
<evidence type="ECO:0000313" key="3">
    <source>
        <dbReference type="Proteomes" id="UP001231189"/>
    </source>
</evidence>
<reference evidence="2" key="1">
    <citation type="submission" date="2023-07" db="EMBL/GenBank/DDBJ databases">
        <title>A chromosome-level genome assembly of Lolium multiflorum.</title>
        <authorList>
            <person name="Chen Y."/>
            <person name="Copetti D."/>
            <person name="Kolliker R."/>
            <person name="Studer B."/>
        </authorList>
    </citation>
    <scope>NUCLEOTIDE SEQUENCE</scope>
    <source>
        <strain evidence="2">02402/16</strain>
        <tissue evidence="2">Leaf</tissue>
    </source>
</reference>
<sequence>MIPEMVVPLLGPEVVAMVESMKGVNKTMFTIPRFHNKKISLVMIVGLDWNLNAISSFTYIKVNSLCVFSAASSAANIFVILLSVNNLWALRYVMTKMFNRVFATVPEDVRCHEELFEKMSLLQQFQFIRPENLDMKPEYQNETS</sequence>
<organism evidence="2 3">
    <name type="scientific">Lolium multiflorum</name>
    <name type="common">Italian ryegrass</name>
    <name type="synonym">Lolium perenne subsp. multiflorum</name>
    <dbReference type="NCBI Taxonomy" id="4521"/>
    <lineage>
        <taxon>Eukaryota</taxon>
        <taxon>Viridiplantae</taxon>
        <taxon>Streptophyta</taxon>
        <taxon>Embryophyta</taxon>
        <taxon>Tracheophyta</taxon>
        <taxon>Spermatophyta</taxon>
        <taxon>Magnoliopsida</taxon>
        <taxon>Liliopsida</taxon>
        <taxon>Poales</taxon>
        <taxon>Poaceae</taxon>
        <taxon>BOP clade</taxon>
        <taxon>Pooideae</taxon>
        <taxon>Poodae</taxon>
        <taxon>Poeae</taxon>
        <taxon>Poeae Chloroplast Group 2 (Poeae type)</taxon>
        <taxon>Loliodinae</taxon>
        <taxon>Loliinae</taxon>
        <taxon>Lolium</taxon>
    </lineage>
</organism>